<dbReference type="Gene3D" id="1.20.1260.60">
    <property type="entry name" value="Vacuolar protein sorting-associated protein Ist1"/>
    <property type="match status" value="1"/>
</dbReference>
<keyword evidence="3" id="KW-1185">Reference proteome</keyword>
<proteinExistence type="inferred from homology"/>
<dbReference type="Proteomes" id="UP000631114">
    <property type="component" value="Unassembled WGS sequence"/>
</dbReference>
<evidence type="ECO:0000313" key="2">
    <source>
        <dbReference type="EMBL" id="KAF9590619.1"/>
    </source>
</evidence>
<dbReference type="PANTHER" id="PTHR12161:SF44">
    <property type="entry name" value="REGULATOR OF VPS4 ACTIVITY IN THE MVB PATHWAY PROTEIN"/>
    <property type="match status" value="1"/>
</dbReference>
<dbReference type="EMBL" id="JADFTS010000009">
    <property type="protein sequence ID" value="KAF9590619.1"/>
    <property type="molecule type" value="Genomic_DNA"/>
</dbReference>
<dbReference type="InterPro" id="IPR042277">
    <property type="entry name" value="IST1-like"/>
</dbReference>
<reference evidence="2 3" key="1">
    <citation type="submission" date="2020-10" db="EMBL/GenBank/DDBJ databases">
        <title>The Coptis chinensis genome and diversification of protoberbering-type alkaloids.</title>
        <authorList>
            <person name="Wang B."/>
            <person name="Shu S."/>
            <person name="Song C."/>
            <person name="Liu Y."/>
        </authorList>
    </citation>
    <scope>NUCLEOTIDE SEQUENCE [LARGE SCALE GENOMIC DNA]</scope>
    <source>
        <strain evidence="2">HL-2020</strain>
        <tissue evidence="2">Leaf</tissue>
    </source>
</reference>
<protein>
    <submittedName>
        <fullName evidence="2">Uncharacterized protein</fullName>
    </submittedName>
</protein>
<organism evidence="2 3">
    <name type="scientific">Coptis chinensis</name>
    <dbReference type="NCBI Taxonomy" id="261450"/>
    <lineage>
        <taxon>Eukaryota</taxon>
        <taxon>Viridiplantae</taxon>
        <taxon>Streptophyta</taxon>
        <taxon>Embryophyta</taxon>
        <taxon>Tracheophyta</taxon>
        <taxon>Spermatophyta</taxon>
        <taxon>Magnoliopsida</taxon>
        <taxon>Ranunculales</taxon>
        <taxon>Ranunculaceae</taxon>
        <taxon>Coptidoideae</taxon>
        <taxon>Coptis</taxon>
    </lineage>
</organism>
<dbReference type="Pfam" id="PF03398">
    <property type="entry name" value="Ist1"/>
    <property type="match status" value="1"/>
</dbReference>
<evidence type="ECO:0000313" key="3">
    <source>
        <dbReference type="Proteomes" id="UP000631114"/>
    </source>
</evidence>
<dbReference type="GO" id="GO:0015031">
    <property type="term" value="P:protein transport"/>
    <property type="evidence" value="ECO:0007669"/>
    <property type="project" value="InterPro"/>
</dbReference>
<dbReference type="PANTHER" id="PTHR12161">
    <property type="entry name" value="IST1 FAMILY MEMBER"/>
    <property type="match status" value="1"/>
</dbReference>
<gene>
    <name evidence="2" type="ORF">IFM89_035937</name>
</gene>
<sequence length="93" mass="11195">MFGFLFGWRKASRCKKLIRHVQCRLKLLKNKRESIIRQSCEVIVQLIKSGQDHKAFSRVGQLIRDQNMKDAYDLLDHFGELIVIRLRYIRRHK</sequence>
<comment type="similarity">
    <text evidence="1">Belongs to the IST1 family.</text>
</comment>
<dbReference type="OrthoDB" id="29853at2759"/>
<evidence type="ECO:0000256" key="1">
    <source>
        <dbReference type="ARBA" id="ARBA00005536"/>
    </source>
</evidence>
<comment type="caution">
    <text evidence="2">The sequence shown here is derived from an EMBL/GenBank/DDBJ whole genome shotgun (WGS) entry which is preliminary data.</text>
</comment>
<dbReference type="AlphaFoldDB" id="A0A835LG57"/>
<dbReference type="InterPro" id="IPR005061">
    <property type="entry name" value="Ist1"/>
</dbReference>
<accession>A0A835LG57</accession>
<name>A0A835LG57_9MAGN</name>